<dbReference type="Pfam" id="PF03466">
    <property type="entry name" value="LysR_substrate"/>
    <property type="match status" value="1"/>
</dbReference>
<dbReference type="EMBL" id="JACZKO010000026">
    <property type="protein sequence ID" value="MBE0560889.1"/>
    <property type="molecule type" value="Genomic_DNA"/>
</dbReference>
<dbReference type="SUPFAM" id="SSF53850">
    <property type="entry name" value="Periplasmic binding protein-like II"/>
    <property type="match status" value="1"/>
</dbReference>
<dbReference type="GO" id="GO:0006351">
    <property type="term" value="P:DNA-templated transcription"/>
    <property type="evidence" value="ECO:0007669"/>
    <property type="project" value="TreeGrafter"/>
</dbReference>
<evidence type="ECO:0000259" key="5">
    <source>
        <dbReference type="PROSITE" id="PS50931"/>
    </source>
</evidence>
<dbReference type="PANTHER" id="PTHR30537:SF3">
    <property type="entry name" value="TRANSCRIPTIONAL REGULATORY PROTEIN"/>
    <property type="match status" value="1"/>
</dbReference>
<dbReference type="Gene3D" id="1.10.10.10">
    <property type="entry name" value="Winged helix-like DNA-binding domain superfamily/Winged helix DNA-binding domain"/>
    <property type="match status" value="1"/>
</dbReference>
<dbReference type="InterPro" id="IPR005119">
    <property type="entry name" value="LysR_subst-bd"/>
</dbReference>
<evidence type="ECO:0000256" key="4">
    <source>
        <dbReference type="ARBA" id="ARBA00023163"/>
    </source>
</evidence>
<dbReference type="InterPro" id="IPR058163">
    <property type="entry name" value="LysR-type_TF_proteobact-type"/>
</dbReference>
<evidence type="ECO:0000256" key="1">
    <source>
        <dbReference type="ARBA" id="ARBA00009437"/>
    </source>
</evidence>
<dbReference type="Proteomes" id="UP000642265">
    <property type="component" value="Unassembled WGS sequence"/>
</dbReference>
<dbReference type="Pfam" id="PF00126">
    <property type="entry name" value="HTH_1"/>
    <property type="match status" value="1"/>
</dbReference>
<keyword evidence="4" id="KW-0804">Transcription</keyword>
<organism evidence="6 7">
    <name type="scientific">Brucella anthropi</name>
    <name type="common">Ochrobactrum anthropi</name>
    <dbReference type="NCBI Taxonomy" id="529"/>
    <lineage>
        <taxon>Bacteria</taxon>
        <taxon>Pseudomonadati</taxon>
        <taxon>Pseudomonadota</taxon>
        <taxon>Alphaproteobacteria</taxon>
        <taxon>Hyphomicrobiales</taxon>
        <taxon>Brucellaceae</taxon>
        <taxon>Brucella/Ochrobactrum group</taxon>
        <taxon>Brucella</taxon>
    </lineage>
</organism>
<evidence type="ECO:0000313" key="7">
    <source>
        <dbReference type="Proteomes" id="UP000642265"/>
    </source>
</evidence>
<comment type="similarity">
    <text evidence="1">Belongs to the LysR transcriptional regulatory family.</text>
</comment>
<dbReference type="SUPFAM" id="SSF46785">
    <property type="entry name" value="Winged helix' DNA-binding domain"/>
    <property type="match status" value="1"/>
</dbReference>
<dbReference type="PANTHER" id="PTHR30537">
    <property type="entry name" value="HTH-TYPE TRANSCRIPTIONAL REGULATOR"/>
    <property type="match status" value="1"/>
</dbReference>
<keyword evidence="3" id="KW-0238">DNA-binding</keyword>
<feature type="domain" description="HTH lysR-type" evidence="5">
    <location>
        <begin position="1"/>
        <end position="58"/>
    </location>
</feature>
<dbReference type="GO" id="GO:0003700">
    <property type="term" value="F:DNA-binding transcription factor activity"/>
    <property type="evidence" value="ECO:0007669"/>
    <property type="project" value="InterPro"/>
</dbReference>
<gene>
    <name evidence="6" type="ORF">IH622_08740</name>
</gene>
<dbReference type="InterPro" id="IPR036388">
    <property type="entry name" value="WH-like_DNA-bd_sf"/>
</dbReference>
<dbReference type="Gene3D" id="3.40.190.290">
    <property type="match status" value="1"/>
</dbReference>
<dbReference type="InterPro" id="IPR000847">
    <property type="entry name" value="LysR_HTH_N"/>
</dbReference>
<protein>
    <submittedName>
        <fullName evidence="6">LysR family transcriptional regulator</fullName>
    </submittedName>
</protein>
<reference evidence="6" key="1">
    <citation type="submission" date="2020-09" db="EMBL/GenBank/DDBJ databases">
        <authorList>
            <person name="Dalcin Martins P."/>
        </authorList>
    </citation>
    <scope>NUCLEOTIDE SEQUENCE</scope>
    <source>
        <strain evidence="6">MAG47</strain>
    </source>
</reference>
<evidence type="ECO:0000313" key="6">
    <source>
        <dbReference type="EMBL" id="MBE0560889.1"/>
    </source>
</evidence>
<evidence type="ECO:0000256" key="3">
    <source>
        <dbReference type="ARBA" id="ARBA00023125"/>
    </source>
</evidence>
<reference evidence="6" key="2">
    <citation type="submission" date="2020-10" db="EMBL/GenBank/DDBJ databases">
        <title>Enrichment of novel Verrucomicrobia, Bacteroidetes and Krumholzibacteria in an oxygen-limited, methane- and iron-fed bioreactor inoculated with Bothnian Sea sediments.</title>
        <authorList>
            <person name="Martins P.D."/>
            <person name="de Jong A."/>
            <person name="Lenstra W.K."/>
            <person name="van Helmond N.A.G.M."/>
            <person name="Slomp C.P."/>
            <person name="Jetten M.S.M."/>
            <person name="Welte C.U."/>
            <person name="Rasigraf O."/>
        </authorList>
    </citation>
    <scope>NUCLEOTIDE SEQUENCE</scope>
    <source>
        <strain evidence="6">MAG47</strain>
    </source>
</reference>
<dbReference type="AlphaFoldDB" id="A0A8I0N4W8"/>
<keyword evidence="2" id="KW-0805">Transcription regulation</keyword>
<dbReference type="PROSITE" id="PS50931">
    <property type="entry name" value="HTH_LYSR"/>
    <property type="match status" value="1"/>
</dbReference>
<comment type="caution">
    <text evidence="6">The sequence shown here is derived from an EMBL/GenBank/DDBJ whole genome shotgun (WGS) entry which is preliminary data.</text>
</comment>
<sequence>MGPADLAVVATLADAQSYSEAARRLGVAHTTVARRVRELEAYYSAKLFERGESGVSPTIEGERLVALARRLEADLAAVERDIRGQDQTLSGHVRLSTVDALAWRYMETLAGFRRNNPRIELSIDISQAVRSLSRREAEMGLRLSNAPDETLHGRRIGQFRFVPVVRADLLENAGVDGLPWVEFGDRDCAAPTAKWMKANVAAERIGANVPTPLLMLRAIQAGLGAGLVPAELADGQPGLVTLDERPAFEMGIWLLTAPELRGLARIRAVFDAFAGRA</sequence>
<dbReference type="GO" id="GO:0043565">
    <property type="term" value="F:sequence-specific DNA binding"/>
    <property type="evidence" value="ECO:0007669"/>
    <property type="project" value="TreeGrafter"/>
</dbReference>
<accession>A0A8I0N4W8</accession>
<name>A0A8I0N4W8_BRUAN</name>
<dbReference type="InterPro" id="IPR036390">
    <property type="entry name" value="WH_DNA-bd_sf"/>
</dbReference>
<proteinExistence type="inferred from homology"/>
<evidence type="ECO:0000256" key="2">
    <source>
        <dbReference type="ARBA" id="ARBA00023015"/>
    </source>
</evidence>